<protein>
    <recommendedName>
        <fullName evidence="2">dUTP diphosphatase</fullName>
        <ecNumber evidence="2">3.6.1.23</ecNumber>
    </recommendedName>
</protein>
<evidence type="ECO:0000256" key="2">
    <source>
        <dbReference type="ARBA" id="ARBA00012379"/>
    </source>
</evidence>
<dbReference type="NCBIfam" id="TIGR00576">
    <property type="entry name" value="dut"/>
    <property type="match status" value="1"/>
</dbReference>
<dbReference type="NCBIfam" id="NF001862">
    <property type="entry name" value="PRK00601.1"/>
    <property type="match status" value="1"/>
</dbReference>
<gene>
    <name evidence="7" type="ORF">US65_C0008G0009</name>
</gene>
<evidence type="ECO:0000256" key="1">
    <source>
        <dbReference type="ARBA" id="ARBA00006581"/>
    </source>
</evidence>
<organism evidence="7 8">
    <name type="scientific">Candidatus Yanofskybacteria bacterium GW2011_GWC2_37_9</name>
    <dbReference type="NCBI Taxonomy" id="1619028"/>
    <lineage>
        <taxon>Bacteria</taxon>
        <taxon>Candidatus Yanofskyibacteriota</taxon>
    </lineage>
</organism>
<dbReference type="InterPro" id="IPR029054">
    <property type="entry name" value="dUTPase-like"/>
</dbReference>
<dbReference type="EMBL" id="LBTU01000008">
    <property type="protein sequence ID" value="KKQ47550.1"/>
    <property type="molecule type" value="Genomic_DNA"/>
</dbReference>
<evidence type="ECO:0000256" key="5">
    <source>
        <dbReference type="ARBA" id="ARBA00047686"/>
    </source>
</evidence>
<dbReference type="CDD" id="cd07557">
    <property type="entry name" value="trimeric_dUTPase"/>
    <property type="match status" value="1"/>
</dbReference>
<dbReference type="AlphaFoldDB" id="A0A0G0I973"/>
<evidence type="ECO:0000259" key="6">
    <source>
        <dbReference type="Pfam" id="PF00692"/>
    </source>
</evidence>
<comment type="caution">
    <text evidence="7">The sequence shown here is derived from an EMBL/GenBank/DDBJ whole genome shotgun (WGS) entry which is preliminary data.</text>
</comment>
<dbReference type="InterPro" id="IPR036157">
    <property type="entry name" value="dUTPase-like_sf"/>
</dbReference>
<dbReference type="GO" id="GO:0046081">
    <property type="term" value="P:dUTP catabolic process"/>
    <property type="evidence" value="ECO:0007669"/>
    <property type="project" value="InterPro"/>
</dbReference>
<dbReference type="PANTHER" id="PTHR11241:SF0">
    <property type="entry name" value="DEOXYURIDINE 5'-TRIPHOSPHATE NUCLEOTIDOHYDROLASE"/>
    <property type="match status" value="1"/>
</dbReference>
<evidence type="ECO:0000313" key="7">
    <source>
        <dbReference type="EMBL" id="KKQ47550.1"/>
    </source>
</evidence>
<comment type="similarity">
    <text evidence="1">Belongs to the dUTPase family.</text>
</comment>
<name>A0A0G0I973_9BACT</name>
<dbReference type="GO" id="GO:0000287">
    <property type="term" value="F:magnesium ion binding"/>
    <property type="evidence" value="ECO:0007669"/>
    <property type="project" value="InterPro"/>
</dbReference>
<sequence>MIIKVKKLKKDAKLPKYHHPGDVGMDLYAMETVTVKPGEHYRFWHGFALEFSEGYGAIIMDKSSISKAGFAHMGGVFDAGYRGEYNTLLVNLSDKSYTFEKGDKVSQLVIVPVVIAKLEETDTLSESARGEGKFGSTGKK</sequence>
<keyword evidence="4" id="KW-0546">Nucleotide metabolism</keyword>
<accession>A0A0G0I973</accession>
<dbReference type="PANTHER" id="PTHR11241">
    <property type="entry name" value="DEOXYURIDINE 5'-TRIPHOSPHATE NUCLEOTIDOHYDROLASE"/>
    <property type="match status" value="1"/>
</dbReference>
<dbReference type="InterPro" id="IPR008181">
    <property type="entry name" value="dUTPase"/>
</dbReference>
<comment type="catalytic activity">
    <reaction evidence="5">
        <text>dUTP + H2O = dUMP + diphosphate + H(+)</text>
        <dbReference type="Rhea" id="RHEA:10248"/>
        <dbReference type="ChEBI" id="CHEBI:15377"/>
        <dbReference type="ChEBI" id="CHEBI:15378"/>
        <dbReference type="ChEBI" id="CHEBI:33019"/>
        <dbReference type="ChEBI" id="CHEBI:61555"/>
        <dbReference type="ChEBI" id="CHEBI:246422"/>
        <dbReference type="EC" id="3.6.1.23"/>
    </reaction>
</comment>
<dbReference type="GO" id="GO:0004170">
    <property type="term" value="F:dUTP diphosphatase activity"/>
    <property type="evidence" value="ECO:0007669"/>
    <property type="project" value="UniProtKB-EC"/>
</dbReference>
<dbReference type="Proteomes" id="UP000034430">
    <property type="component" value="Unassembled WGS sequence"/>
</dbReference>
<evidence type="ECO:0000256" key="4">
    <source>
        <dbReference type="ARBA" id="ARBA00023080"/>
    </source>
</evidence>
<reference evidence="7 8" key="1">
    <citation type="journal article" date="2015" name="Nature">
        <title>rRNA introns, odd ribosomes, and small enigmatic genomes across a large radiation of phyla.</title>
        <authorList>
            <person name="Brown C.T."/>
            <person name="Hug L.A."/>
            <person name="Thomas B.C."/>
            <person name="Sharon I."/>
            <person name="Castelle C.J."/>
            <person name="Singh A."/>
            <person name="Wilkins M.J."/>
            <person name="Williams K.H."/>
            <person name="Banfield J.F."/>
        </authorList>
    </citation>
    <scope>NUCLEOTIDE SEQUENCE [LARGE SCALE GENOMIC DNA]</scope>
</reference>
<dbReference type="SUPFAM" id="SSF51283">
    <property type="entry name" value="dUTPase-like"/>
    <property type="match status" value="1"/>
</dbReference>
<evidence type="ECO:0000313" key="8">
    <source>
        <dbReference type="Proteomes" id="UP000034430"/>
    </source>
</evidence>
<keyword evidence="3 7" id="KW-0378">Hydrolase</keyword>
<proteinExistence type="inferred from homology"/>
<dbReference type="Pfam" id="PF00692">
    <property type="entry name" value="dUTPase"/>
    <property type="match status" value="1"/>
</dbReference>
<dbReference type="Gene3D" id="2.70.40.10">
    <property type="match status" value="1"/>
</dbReference>
<dbReference type="EC" id="3.6.1.23" evidence="2"/>
<dbReference type="InterPro" id="IPR033704">
    <property type="entry name" value="dUTPase_trimeric"/>
</dbReference>
<feature type="domain" description="dUTPase-like" evidence="6">
    <location>
        <begin position="11"/>
        <end position="138"/>
    </location>
</feature>
<dbReference type="GO" id="GO:0006226">
    <property type="term" value="P:dUMP biosynthetic process"/>
    <property type="evidence" value="ECO:0007669"/>
    <property type="project" value="InterPro"/>
</dbReference>
<evidence type="ECO:0000256" key="3">
    <source>
        <dbReference type="ARBA" id="ARBA00022801"/>
    </source>
</evidence>